<dbReference type="InterPro" id="IPR054445">
    <property type="entry name" value="T3SS_chaperone_dom"/>
</dbReference>
<sequence length="213" mass="23533">MTDPDDLPYLVPNRSLVEAASWRLASELVRRHPHLRLSQGWVDGLVDDWLVVHAPGGDLVMNRHGRMHLHTPDGGYLHWEHYLTAGAQFDGRDVGPVRFIERLEPRLGLPTPAGTPPSSTPRVLVFRVLAQLAALRALTLAPMLAEDLKDGTWGLGPRPWPAPPLVVFTEHTGQVTRRDGTATVDLPGLYRANGRSITRTVVEMATVLRVPLP</sequence>
<dbReference type="Pfam" id="PF22553">
    <property type="entry name" value="TY-Chap2"/>
    <property type="match status" value="1"/>
</dbReference>
<protein>
    <recommendedName>
        <fullName evidence="1">T3SS peptide-binding chaperone domain-containing protein</fullName>
    </recommendedName>
</protein>
<dbReference type="AlphaFoldDB" id="A0A552WVN7"/>
<dbReference type="EMBL" id="VJXR01000010">
    <property type="protein sequence ID" value="TRW46363.1"/>
    <property type="molecule type" value="Genomic_DNA"/>
</dbReference>
<evidence type="ECO:0000313" key="2">
    <source>
        <dbReference type="EMBL" id="TRW46363.1"/>
    </source>
</evidence>
<keyword evidence="3" id="KW-1185">Reference proteome</keyword>
<evidence type="ECO:0000313" key="3">
    <source>
        <dbReference type="Proteomes" id="UP000318693"/>
    </source>
</evidence>
<evidence type="ECO:0000259" key="1">
    <source>
        <dbReference type="Pfam" id="PF22553"/>
    </source>
</evidence>
<proteinExistence type="predicted"/>
<gene>
    <name evidence="2" type="ORF">FJ693_05405</name>
</gene>
<feature type="domain" description="T3SS peptide-binding chaperone" evidence="1">
    <location>
        <begin position="19"/>
        <end position="136"/>
    </location>
</feature>
<accession>A0A552WVN7</accession>
<reference evidence="2 3" key="1">
    <citation type="submission" date="2019-07" db="EMBL/GenBank/DDBJ databases">
        <title>Georgenia wutianyii sp. nov. and Georgenia *** sp. nov. isolated from plateau pika (Ochotona curzoniae) in the Qinghai-Tibet plateau of China.</title>
        <authorList>
            <person name="Tian Z."/>
        </authorList>
    </citation>
    <scope>NUCLEOTIDE SEQUENCE [LARGE SCALE GENOMIC DNA]</scope>
    <source>
        <strain evidence="2 3">Z446</strain>
    </source>
</reference>
<dbReference type="RefSeq" id="WP_143417508.1">
    <property type="nucleotide sequence ID" value="NZ_VJXR01000010.1"/>
</dbReference>
<name>A0A552WVN7_9MICO</name>
<organism evidence="2 3">
    <name type="scientific">Georgenia yuyongxinii</name>
    <dbReference type="NCBI Taxonomy" id="2589797"/>
    <lineage>
        <taxon>Bacteria</taxon>
        <taxon>Bacillati</taxon>
        <taxon>Actinomycetota</taxon>
        <taxon>Actinomycetes</taxon>
        <taxon>Micrococcales</taxon>
        <taxon>Bogoriellaceae</taxon>
        <taxon>Georgenia</taxon>
    </lineage>
</organism>
<comment type="caution">
    <text evidence="2">The sequence shown here is derived from an EMBL/GenBank/DDBJ whole genome shotgun (WGS) entry which is preliminary data.</text>
</comment>
<dbReference type="Proteomes" id="UP000318693">
    <property type="component" value="Unassembled WGS sequence"/>
</dbReference>